<dbReference type="AlphaFoldDB" id="A0A8H7KAW4"/>
<sequence length="139" mass="15138">MIDTLRADESLSDQKDINVGVDDMELLLSYLEAMGVADKVSFDLSLARGLDYYSGLIFEVSPKASTQVGSIAAGGRYDGLVGMYGKQPVPCVGISFGVDRIFTLLAAQRKRAHLSLSTRRMSSSWPLEARSLAAIFWNV</sequence>
<evidence type="ECO:0000313" key="3">
    <source>
        <dbReference type="Proteomes" id="UP000616885"/>
    </source>
</evidence>
<dbReference type="GO" id="GO:0006427">
    <property type="term" value="P:histidyl-tRNA aminoacylation"/>
    <property type="evidence" value="ECO:0007669"/>
    <property type="project" value="TreeGrafter"/>
</dbReference>
<organism evidence="2 3">
    <name type="scientific">Bionectria ochroleuca</name>
    <name type="common">Gliocladium roseum</name>
    <dbReference type="NCBI Taxonomy" id="29856"/>
    <lineage>
        <taxon>Eukaryota</taxon>
        <taxon>Fungi</taxon>
        <taxon>Dikarya</taxon>
        <taxon>Ascomycota</taxon>
        <taxon>Pezizomycotina</taxon>
        <taxon>Sordariomycetes</taxon>
        <taxon>Hypocreomycetidae</taxon>
        <taxon>Hypocreales</taxon>
        <taxon>Bionectriaceae</taxon>
        <taxon>Clonostachys</taxon>
    </lineage>
</organism>
<dbReference type="Gene3D" id="3.30.930.10">
    <property type="entry name" value="Bira Bifunctional Protein, Domain 2"/>
    <property type="match status" value="1"/>
</dbReference>
<dbReference type="EMBL" id="JADCTT010000010">
    <property type="protein sequence ID" value="KAF9747140.1"/>
    <property type="molecule type" value="Genomic_DNA"/>
</dbReference>
<dbReference type="GO" id="GO:0004821">
    <property type="term" value="F:histidine-tRNA ligase activity"/>
    <property type="evidence" value="ECO:0007669"/>
    <property type="project" value="TreeGrafter"/>
</dbReference>
<evidence type="ECO:0000313" key="2">
    <source>
        <dbReference type="EMBL" id="KAF9747140.1"/>
    </source>
</evidence>
<dbReference type="GO" id="GO:0032543">
    <property type="term" value="P:mitochondrial translation"/>
    <property type="evidence" value="ECO:0007669"/>
    <property type="project" value="TreeGrafter"/>
</dbReference>
<dbReference type="InterPro" id="IPR045864">
    <property type="entry name" value="aa-tRNA-synth_II/BPL/LPL"/>
</dbReference>
<reference evidence="2" key="1">
    <citation type="submission" date="2020-10" db="EMBL/GenBank/DDBJ databases">
        <title>High-Quality Genome Resource of Clonostachys rosea strain S41 by Oxford Nanopore Long-Read Sequencing.</title>
        <authorList>
            <person name="Wang H."/>
        </authorList>
    </citation>
    <scope>NUCLEOTIDE SEQUENCE</scope>
    <source>
        <strain evidence="2">S41</strain>
    </source>
</reference>
<feature type="domain" description="Class II Histidinyl-tRNA synthetase (HisRS)-like catalytic core" evidence="1">
    <location>
        <begin position="6"/>
        <end position="101"/>
    </location>
</feature>
<dbReference type="GO" id="GO:0005739">
    <property type="term" value="C:mitochondrion"/>
    <property type="evidence" value="ECO:0007669"/>
    <property type="project" value="TreeGrafter"/>
</dbReference>
<dbReference type="GO" id="GO:0003723">
    <property type="term" value="F:RNA binding"/>
    <property type="evidence" value="ECO:0007669"/>
    <property type="project" value="TreeGrafter"/>
</dbReference>
<dbReference type="Pfam" id="PF13393">
    <property type="entry name" value="tRNA-synt_His"/>
    <property type="match status" value="1"/>
</dbReference>
<dbReference type="PANTHER" id="PTHR11476:SF7">
    <property type="entry name" value="HISTIDINE--TRNA LIGASE"/>
    <property type="match status" value="1"/>
</dbReference>
<evidence type="ECO:0000259" key="1">
    <source>
        <dbReference type="Pfam" id="PF13393"/>
    </source>
</evidence>
<dbReference type="InterPro" id="IPR041715">
    <property type="entry name" value="HisRS-like_core"/>
</dbReference>
<gene>
    <name evidence="2" type="ORF">IM811_002474</name>
</gene>
<proteinExistence type="predicted"/>
<dbReference type="Proteomes" id="UP000616885">
    <property type="component" value="Unassembled WGS sequence"/>
</dbReference>
<name>A0A8H7KAW4_BIOOC</name>
<dbReference type="PANTHER" id="PTHR11476">
    <property type="entry name" value="HISTIDYL-TRNA SYNTHETASE"/>
    <property type="match status" value="1"/>
</dbReference>
<dbReference type="GO" id="GO:0005829">
    <property type="term" value="C:cytosol"/>
    <property type="evidence" value="ECO:0007669"/>
    <property type="project" value="TreeGrafter"/>
</dbReference>
<dbReference type="SUPFAM" id="SSF55681">
    <property type="entry name" value="Class II aaRS and biotin synthetases"/>
    <property type="match status" value="1"/>
</dbReference>
<protein>
    <recommendedName>
        <fullName evidence="1">Class II Histidinyl-tRNA synthetase (HisRS)-like catalytic core domain-containing protein</fullName>
    </recommendedName>
</protein>
<accession>A0A8H7KAW4</accession>
<comment type="caution">
    <text evidence="2">The sequence shown here is derived from an EMBL/GenBank/DDBJ whole genome shotgun (WGS) entry which is preliminary data.</text>
</comment>